<dbReference type="PANTHER" id="PTHR33868:SF14">
    <property type="entry name" value="GTD-BINDING DOMAIN-CONTAINING PROTEIN"/>
    <property type="match status" value="1"/>
</dbReference>
<dbReference type="OMA" id="SDTKWWL"/>
<proteinExistence type="predicted"/>
<dbReference type="AlphaFoldDB" id="A0A078HHW6"/>
<keyword evidence="1" id="KW-0175">Coiled coil</keyword>
<feature type="region of interest" description="Disordered" evidence="2">
    <location>
        <begin position="188"/>
        <end position="213"/>
    </location>
</feature>
<keyword evidence="3" id="KW-0812">Transmembrane</keyword>
<feature type="region of interest" description="Disordered" evidence="2">
    <location>
        <begin position="41"/>
        <end position="63"/>
    </location>
</feature>
<dbReference type="Proteomes" id="UP000028999">
    <property type="component" value="Unassembled WGS sequence"/>
</dbReference>
<dbReference type="Gramene" id="CDY38000">
    <property type="protein sequence ID" value="CDY38000"/>
    <property type="gene ID" value="GSBRNA2T00065054001"/>
</dbReference>
<keyword evidence="5" id="KW-1185">Reference proteome</keyword>
<feature type="compositionally biased region" description="Low complexity" evidence="2">
    <location>
        <begin position="193"/>
        <end position="209"/>
    </location>
</feature>
<dbReference type="OrthoDB" id="1920951at2759"/>
<dbReference type="STRING" id="3708.A0A078HHW6"/>
<sequence>MGAAEVRALWQRRASRCFLVHEDATMPPRLACCCHQQQQQHSSSSSSGKNSFSSTSFGDSSDFSSDTKWWLKGGSAGFDEEIANSFLQDTKLQQFVDLTKISKEEEEEEEDYSFISKKDTATMPWWRSATDQDELALLVSTRSVDHHIQNCDLPPPQKLHKSIHCTTNGEKGFQTAVIKSPWKQGAWSDRFESSSNSTDSKNTSPKSSPQSDDLISKAQLLEALRHSQTRAREAEEAAKEACAEKDRLVTVLMRQARQILAYKQWIKLLEMESLYLHMKEEEEEQGHVEGMNLKKRMQRGKKKNKKMGEIGRYMMAFALGFSLIGAGLLLGWTVGWLFPF</sequence>
<reference evidence="4 5" key="1">
    <citation type="journal article" date="2014" name="Science">
        <title>Plant genetics. Early allopolyploid evolution in the post-Neolithic Brassica napus oilseed genome.</title>
        <authorList>
            <person name="Chalhoub B."/>
            <person name="Denoeud F."/>
            <person name="Liu S."/>
            <person name="Parkin I.A."/>
            <person name="Tang H."/>
            <person name="Wang X."/>
            <person name="Chiquet J."/>
            <person name="Belcram H."/>
            <person name="Tong C."/>
            <person name="Samans B."/>
            <person name="Correa M."/>
            <person name="Da Silva C."/>
            <person name="Just J."/>
            <person name="Falentin C."/>
            <person name="Koh C.S."/>
            <person name="Le Clainche I."/>
            <person name="Bernard M."/>
            <person name="Bento P."/>
            <person name="Noel B."/>
            <person name="Labadie K."/>
            <person name="Alberti A."/>
            <person name="Charles M."/>
            <person name="Arnaud D."/>
            <person name="Guo H."/>
            <person name="Daviaud C."/>
            <person name="Alamery S."/>
            <person name="Jabbari K."/>
            <person name="Zhao M."/>
            <person name="Edger P.P."/>
            <person name="Chelaifa H."/>
            <person name="Tack D."/>
            <person name="Lassalle G."/>
            <person name="Mestiri I."/>
            <person name="Schnel N."/>
            <person name="Le Paslier M.C."/>
            <person name="Fan G."/>
            <person name="Renault V."/>
            <person name="Bayer P.E."/>
            <person name="Golicz A.A."/>
            <person name="Manoli S."/>
            <person name="Lee T.H."/>
            <person name="Thi V.H."/>
            <person name="Chalabi S."/>
            <person name="Hu Q."/>
            <person name="Fan C."/>
            <person name="Tollenaere R."/>
            <person name="Lu Y."/>
            <person name="Battail C."/>
            <person name="Shen J."/>
            <person name="Sidebottom C.H."/>
            <person name="Wang X."/>
            <person name="Canaguier A."/>
            <person name="Chauveau A."/>
            <person name="Berard A."/>
            <person name="Deniot G."/>
            <person name="Guan M."/>
            <person name="Liu Z."/>
            <person name="Sun F."/>
            <person name="Lim Y.P."/>
            <person name="Lyons E."/>
            <person name="Town C.D."/>
            <person name="Bancroft I."/>
            <person name="Wang X."/>
            <person name="Meng J."/>
            <person name="Ma J."/>
            <person name="Pires J.C."/>
            <person name="King G.J."/>
            <person name="Brunel D."/>
            <person name="Delourme R."/>
            <person name="Renard M."/>
            <person name="Aury J.M."/>
            <person name="Adams K.L."/>
            <person name="Batley J."/>
            <person name="Snowdon R.J."/>
            <person name="Tost J."/>
            <person name="Edwards D."/>
            <person name="Zhou Y."/>
            <person name="Hua W."/>
            <person name="Sharpe A.G."/>
            <person name="Paterson A.H."/>
            <person name="Guan C."/>
            <person name="Wincker P."/>
        </authorList>
    </citation>
    <scope>NUCLEOTIDE SEQUENCE [LARGE SCALE GENOMIC DNA]</scope>
    <source>
        <strain evidence="5">cv. Darmor-bzh</strain>
    </source>
</reference>
<evidence type="ECO:0000313" key="5">
    <source>
        <dbReference type="Proteomes" id="UP000028999"/>
    </source>
</evidence>
<accession>A0A078HHW6</accession>
<dbReference type="PaxDb" id="3708-A0A078HHW6"/>
<gene>
    <name evidence="4" type="primary">BnaCnng08610D</name>
    <name evidence="4" type="ORF">GSBRNA2T00065054001</name>
</gene>
<feature type="transmembrane region" description="Helical" evidence="3">
    <location>
        <begin position="313"/>
        <end position="338"/>
    </location>
</feature>
<name>A0A078HHW6_BRANA</name>
<evidence type="ECO:0000313" key="4">
    <source>
        <dbReference type="EMBL" id="CDY38000.1"/>
    </source>
</evidence>
<evidence type="ECO:0000256" key="3">
    <source>
        <dbReference type="SAM" id="Phobius"/>
    </source>
</evidence>
<feature type="coiled-coil region" evidence="1">
    <location>
        <begin position="217"/>
        <end position="244"/>
    </location>
</feature>
<dbReference type="PANTHER" id="PTHR33868">
    <property type="entry name" value="EXPRESSED PROTEIN"/>
    <property type="match status" value="1"/>
</dbReference>
<evidence type="ECO:0000256" key="2">
    <source>
        <dbReference type="SAM" id="MobiDB-lite"/>
    </source>
</evidence>
<keyword evidence="3" id="KW-0472">Membrane</keyword>
<dbReference type="SMR" id="A0A078HHW6"/>
<keyword evidence="3" id="KW-1133">Transmembrane helix</keyword>
<evidence type="ECO:0000256" key="1">
    <source>
        <dbReference type="SAM" id="Coils"/>
    </source>
</evidence>
<organism evidence="4 5">
    <name type="scientific">Brassica napus</name>
    <name type="common">Rape</name>
    <dbReference type="NCBI Taxonomy" id="3708"/>
    <lineage>
        <taxon>Eukaryota</taxon>
        <taxon>Viridiplantae</taxon>
        <taxon>Streptophyta</taxon>
        <taxon>Embryophyta</taxon>
        <taxon>Tracheophyta</taxon>
        <taxon>Spermatophyta</taxon>
        <taxon>Magnoliopsida</taxon>
        <taxon>eudicotyledons</taxon>
        <taxon>Gunneridae</taxon>
        <taxon>Pentapetalae</taxon>
        <taxon>rosids</taxon>
        <taxon>malvids</taxon>
        <taxon>Brassicales</taxon>
        <taxon>Brassicaceae</taxon>
        <taxon>Brassiceae</taxon>
        <taxon>Brassica</taxon>
    </lineage>
</organism>
<dbReference type="EMBL" id="LK032414">
    <property type="protein sequence ID" value="CDY38000.1"/>
    <property type="molecule type" value="Genomic_DNA"/>
</dbReference>
<protein>
    <submittedName>
        <fullName evidence="4">BnaCnng08610D protein</fullName>
    </submittedName>
</protein>